<dbReference type="EMBL" id="MU859551">
    <property type="protein sequence ID" value="KAK3946720.1"/>
    <property type="molecule type" value="Genomic_DNA"/>
</dbReference>
<accession>A0AAN6NJ09</accession>
<reference evidence="2" key="1">
    <citation type="journal article" date="2023" name="Mol. Phylogenet. Evol.">
        <title>Genome-scale phylogeny and comparative genomics of the fungal order Sordariales.</title>
        <authorList>
            <person name="Hensen N."/>
            <person name="Bonometti L."/>
            <person name="Westerberg I."/>
            <person name="Brannstrom I.O."/>
            <person name="Guillou S."/>
            <person name="Cros-Aarteil S."/>
            <person name="Calhoun S."/>
            <person name="Haridas S."/>
            <person name="Kuo A."/>
            <person name="Mondo S."/>
            <person name="Pangilinan J."/>
            <person name="Riley R."/>
            <person name="LaButti K."/>
            <person name="Andreopoulos B."/>
            <person name="Lipzen A."/>
            <person name="Chen C."/>
            <person name="Yan M."/>
            <person name="Daum C."/>
            <person name="Ng V."/>
            <person name="Clum A."/>
            <person name="Steindorff A."/>
            <person name="Ohm R.A."/>
            <person name="Martin F."/>
            <person name="Silar P."/>
            <person name="Natvig D.O."/>
            <person name="Lalanne C."/>
            <person name="Gautier V."/>
            <person name="Ament-Velasquez S.L."/>
            <person name="Kruys A."/>
            <person name="Hutchinson M.I."/>
            <person name="Powell A.J."/>
            <person name="Barry K."/>
            <person name="Miller A.N."/>
            <person name="Grigoriev I.V."/>
            <person name="Debuchy R."/>
            <person name="Gladieux P."/>
            <person name="Hiltunen Thoren M."/>
            <person name="Johannesson H."/>
        </authorList>
    </citation>
    <scope>NUCLEOTIDE SEQUENCE</scope>
    <source>
        <strain evidence="2">CBS 626.80</strain>
    </source>
</reference>
<proteinExistence type="predicted"/>
<dbReference type="Proteomes" id="UP001303222">
    <property type="component" value="Unassembled WGS sequence"/>
</dbReference>
<gene>
    <name evidence="2" type="ORF">QBC32DRAFT_123698</name>
</gene>
<keyword evidence="3" id="KW-1185">Reference proteome</keyword>
<feature type="region of interest" description="Disordered" evidence="1">
    <location>
        <begin position="122"/>
        <end position="149"/>
    </location>
</feature>
<evidence type="ECO:0000313" key="2">
    <source>
        <dbReference type="EMBL" id="KAK3946720.1"/>
    </source>
</evidence>
<sequence length="314" mass="33475">MEAFSEDWDSFTANDERLIPISTASPARLDGADSLEWVNFGEWVNDEGNDAMAFEIKDIGRDTGSNSVGGGGEGDLADLFSSNVADANQDDPHESSFFSGNLWLNGLGGNLYIPPEIVPGDDIHHGQDEIASENDNEDKGLDDGGLIQDQGEGVEYHDFAAPGTPVNSNQKDGTNASLEGASFFDNLGPVSGDYGCPGPKTNNSITTQQNYITVDGPITPTQGSVNTSQNYITTNNPLSSQQRHISTNNSINSHQGHISSLNTFAIEEPVHVSDTEVDLVAPAPRKAINPVVAICNTVQIVELDLTEEECPNPV</sequence>
<comment type="caution">
    <text evidence="2">The sequence shown here is derived from an EMBL/GenBank/DDBJ whole genome shotgun (WGS) entry which is preliminary data.</text>
</comment>
<organism evidence="2 3">
    <name type="scientific">Pseudoneurospora amorphoporcata</name>
    <dbReference type="NCBI Taxonomy" id="241081"/>
    <lineage>
        <taxon>Eukaryota</taxon>
        <taxon>Fungi</taxon>
        <taxon>Dikarya</taxon>
        <taxon>Ascomycota</taxon>
        <taxon>Pezizomycotina</taxon>
        <taxon>Sordariomycetes</taxon>
        <taxon>Sordariomycetidae</taxon>
        <taxon>Sordariales</taxon>
        <taxon>Sordariaceae</taxon>
        <taxon>Pseudoneurospora</taxon>
    </lineage>
</organism>
<name>A0AAN6NJ09_9PEZI</name>
<protein>
    <submittedName>
        <fullName evidence="2">Uncharacterized protein</fullName>
    </submittedName>
</protein>
<evidence type="ECO:0000313" key="3">
    <source>
        <dbReference type="Proteomes" id="UP001303222"/>
    </source>
</evidence>
<evidence type="ECO:0000256" key="1">
    <source>
        <dbReference type="SAM" id="MobiDB-lite"/>
    </source>
</evidence>
<reference evidence="2" key="2">
    <citation type="submission" date="2023-06" db="EMBL/GenBank/DDBJ databases">
        <authorList>
            <consortium name="Lawrence Berkeley National Laboratory"/>
            <person name="Mondo S.J."/>
            <person name="Hensen N."/>
            <person name="Bonometti L."/>
            <person name="Westerberg I."/>
            <person name="Brannstrom I.O."/>
            <person name="Guillou S."/>
            <person name="Cros-Aarteil S."/>
            <person name="Calhoun S."/>
            <person name="Haridas S."/>
            <person name="Kuo A."/>
            <person name="Pangilinan J."/>
            <person name="Riley R."/>
            <person name="Labutti K."/>
            <person name="Andreopoulos B."/>
            <person name="Lipzen A."/>
            <person name="Chen C."/>
            <person name="Yanf M."/>
            <person name="Daum C."/>
            <person name="Ng V."/>
            <person name="Clum A."/>
            <person name="Steindorff A."/>
            <person name="Ohm R."/>
            <person name="Martin F."/>
            <person name="Silar P."/>
            <person name="Natvig D."/>
            <person name="Lalanne C."/>
            <person name="Gautier V."/>
            <person name="Ament-Velasquez S.L."/>
            <person name="Kruys A."/>
            <person name="Hutchinson M.I."/>
            <person name="Powell A.J."/>
            <person name="Barry K."/>
            <person name="Miller A.N."/>
            <person name="Grigoriev I.V."/>
            <person name="Debuchy R."/>
            <person name="Gladieux P."/>
            <person name="Thoren M.H."/>
            <person name="Johannesson H."/>
        </authorList>
    </citation>
    <scope>NUCLEOTIDE SEQUENCE</scope>
    <source>
        <strain evidence="2">CBS 626.80</strain>
    </source>
</reference>
<dbReference type="AlphaFoldDB" id="A0AAN6NJ09"/>